<dbReference type="PANTHER" id="PTHR42928">
    <property type="entry name" value="TRICARBOXYLATE-BINDING PROTEIN"/>
    <property type="match status" value="1"/>
</dbReference>
<dbReference type="EMBL" id="SMKZ01000002">
    <property type="protein sequence ID" value="TDE14929.1"/>
    <property type="molecule type" value="Genomic_DNA"/>
</dbReference>
<dbReference type="OrthoDB" id="9780943at2"/>
<dbReference type="Proteomes" id="UP000294739">
    <property type="component" value="Unassembled WGS sequence"/>
</dbReference>
<dbReference type="InterPro" id="IPR042100">
    <property type="entry name" value="Bug_dom1"/>
</dbReference>
<dbReference type="InterPro" id="IPR005064">
    <property type="entry name" value="BUG"/>
</dbReference>
<gene>
    <name evidence="4" type="ORF">E1269_02055</name>
</gene>
<dbReference type="Gene3D" id="3.40.190.150">
    <property type="entry name" value="Bordetella uptake gene, domain 1"/>
    <property type="match status" value="1"/>
</dbReference>
<dbReference type="AlphaFoldDB" id="A0A4R5DLG1"/>
<evidence type="ECO:0000256" key="2">
    <source>
        <dbReference type="SAM" id="MobiDB-lite"/>
    </source>
</evidence>
<dbReference type="Gene3D" id="3.40.190.10">
    <property type="entry name" value="Periplasmic binding protein-like II"/>
    <property type="match status" value="1"/>
</dbReference>
<protein>
    <submittedName>
        <fullName evidence="4">Tripartite tricarboxylate transporter substrate binding protein</fullName>
    </submittedName>
</protein>
<dbReference type="PIRSF" id="PIRSF017082">
    <property type="entry name" value="YflP"/>
    <property type="match status" value="1"/>
</dbReference>
<dbReference type="SUPFAM" id="SSF53850">
    <property type="entry name" value="Periplasmic binding protein-like II"/>
    <property type="match status" value="1"/>
</dbReference>
<dbReference type="Pfam" id="PF03401">
    <property type="entry name" value="TctC"/>
    <property type="match status" value="1"/>
</dbReference>
<feature type="signal peptide" evidence="3">
    <location>
        <begin position="1"/>
        <end position="19"/>
    </location>
</feature>
<keyword evidence="5" id="KW-1185">Reference proteome</keyword>
<keyword evidence="3" id="KW-0732">Signal</keyword>
<name>A0A4R5DLG1_9ACTN</name>
<dbReference type="PANTHER" id="PTHR42928:SF5">
    <property type="entry name" value="BLR1237 PROTEIN"/>
    <property type="match status" value="1"/>
</dbReference>
<sequence length="327" mass="34263">MRMRTVAISVLAVGVAATACGSTTGETSSDGAAGYPERAITFLVPFDTGGSSDLTARAIAPALEQELGQPVNIVNKGAAGGVTGLTELMNAKSDGYTIGLAASGQFSVAPLTADVPYTIDDFAGYVGLIEEANMLTVNASSEWQDFDDLVDAFERGETIQFGHSADLLRLIQARVFTDAGIEATGIPFSSGGESNTALLAGDVDVIAQSLAAGVPMVENGQTRFLATFASERLESYPDVPTLAELGYDAGQSVARKFILVPKDTPPEIVAVIEETATAAMQDATYKEFVASSSSSLPEDVTGDALKEQLDTERSTYESWMEELDTVQ</sequence>
<feature type="compositionally biased region" description="Basic and acidic residues" evidence="2">
    <location>
        <begin position="304"/>
        <end position="315"/>
    </location>
</feature>
<evidence type="ECO:0000256" key="1">
    <source>
        <dbReference type="ARBA" id="ARBA00006987"/>
    </source>
</evidence>
<feature type="chain" id="PRO_5038884106" evidence="3">
    <location>
        <begin position="20"/>
        <end position="327"/>
    </location>
</feature>
<organism evidence="4 5">
    <name type="scientific">Jiangella asiatica</name>
    <dbReference type="NCBI Taxonomy" id="2530372"/>
    <lineage>
        <taxon>Bacteria</taxon>
        <taxon>Bacillati</taxon>
        <taxon>Actinomycetota</taxon>
        <taxon>Actinomycetes</taxon>
        <taxon>Jiangellales</taxon>
        <taxon>Jiangellaceae</taxon>
        <taxon>Jiangella</taxon>
    </lineage>
</organism>
<dbReference type="CDD" id="cd07012">
    <property type="entry name" value="PBP2_Bug_TTT"/>
    <property type="match status" value="1"/>
</dbReference>
<feature type="region of interest" description="Disordered" evidence="2">
    <location>
        <begin position="292"/>
        <end position="316"/>
    </location>
</feature>
<dbReference type="InParanoid" id="A0A4R5DLG1"/>
<accession>A0A4R5DLG1</accession>
<proteinExistence type="inferred from homology"/>
<dbReference type="PROSITE" id="PS51257">
    <property type="entry name" value="PROKAR_LIPOPROTEIN"/>
    <property type="match status" value="1"/>
</dbReference>
<comment type="caution">
    <text evidence="4">The sequence shown here is derived from an EMBL/GenBank/DDBJ whole genome shotgun (WGS) entry which is preliminary data.</text>
</comment>
<evidence type="ECO:0000313" key="5">
    <source>
        <dbReference type="Proteomes" id="UP000294739"/>
    </source>
</evidence>
<comment type="similarity">
    <text evidence="1">Belongs to the UPF0065 (bug) family.</text>
</comment>
<evidence type="ECO:0000256" key="3">
    <source>
        <dbReference type="SAM" id="SignalP"/>
    </source>
</evidence>
<reference evidence="4 5" key="1">
    <citation type="submission" date="2019-03" db="EMBL/GenBank/DDBJ databases">
        <title>Draft genome sequences of novel Actinobacteria.</title>
        <authorList>
            <person name="Sahin N."/>
            <person name="Ay H."/>
            <person name="Saygin H."/>
        </authorList>
    </citation>
    <scope>NUCLEOTIDE SEQUENCE [LARGE SCALE GENOMIC DNA]</scope>
    <source>
        <strain evidence="4 5">5K138</strain>
    </source>
</reference>
<evidence type="ECO:0000313" key="4">
    <source>
        <dbReference type="EMBL" id="TDE14929.1"/>
    </source>
</evidence>